<proteinExistence type="predicted"/>
<dbReference type="RefSeq" id="WP_198316533.1">
    <property type="nucleotide sequence ID" value="NZ_CP022098.1"/>
</dbReference>
<dbReference type="Proteomes" id="UP000217257">
    <property type="component" value="Chromosome"/>
</dbReference>
<name>A0A250IYA3_9BACT</name>
<sequence length="307" mass="34027">MSTDRVDKAWQRKGLKDYSTEAIIGTLGHYGVQVQEADFRQLAEKQYPTGIAQGWLASWKGTGQFAPFPFAAAGELWRRWLSDRLAPYELSESLAQLMGALGALLQGGAQAAVAPAFERINAVRQRVPLNDKGEPEPGFMQEALRVFDERAARAFDDLAEMLSKAGHTEAADSFADLEEFLLPDRRGVSKPIIRAARGERDAALEDLLKVAGEGSRTPLSRVLAVDALLHLGANDKVAAVGRPLLEEAERIQDWHMALDVTARLEHAYKQLGDRTALTALAQDRTRIEKAHDEAHPNHKRQHQHHDH</sequence>
<dbReference type="EMBL" id="CP022098">
    <property type="protein sequence ID" value="ATB36719.1"/>
    <property type="molecule type" value="Genomic_DNA"/>
</dbReference>
<gene>
    <name evidence="1" type="ORF">CYFUS_002134</name>
</gene>
<accession>A0A250IYA3</accession>
<dbReference type="AlphaFoldDB" id="A0A250IYA3"/>
<evidence type="ECO:0000313" key="1">
    <source>
        <dbReference type="EMBL" id="ATB36719.1"/>
    </source>
</evidence>
<dbReference type="KEGG" id="cfus:CYFUS_002134"/>
<reference evidence="1 2" key="1">
    <citation type="submission" date="2017-06" db="EMBL/GenBank/DDBJ databases">
        <title>Sequencing and comparative analysis of myxobacterial genomes.</title>
        <authorList>
            <person name="Rupp O."/>
            <person name="Goesmann A."/>
            <person name="Sogaard-Andersen L."/>
        </authorList>
    </citation>
    <scope>NUCLEOTIDE SEQUENCE [LARGE SCALE GENOMIC DNA]</scope>
    <source>
        <strain evidence="1 2">DSM 52655</strain>
    </source>
</reference>
<protein>
    <submittedName>
        <fullName evidence="1">Uncharacterized protein</fullName>
    </submittedName>
</protein>
<evidence type="ECO:0000313" key="2">
    <source>
        <dbReference type="Proteomes" id="UP000217257"/>
    </source>
</evidence>
<organism evidence="1 2">
    <name type="scientific">Cystobacter fuscus</name>
    <dbReference type="NCBI Taxonomy" id="43"/>
    <lineage>
        <taxon>Bacteria</taxon>
        <taxon>Pseudomonadati</taxon>
        <taxon>Myxococcota</taxon>
        <taxon>Myxococcia</taxon>
        <taxon>Myxococcales</taxon>
        <taxon>Cystobacterineae</taxon>
        <taxon>Archangiaceae</taxon>
        <taxon>Cystobacter</taxon>
    </lineage>
</organism>